<evidence type="ECO:0000259" key="1">
    <source>
        <dbReference type="Pfam" id="PF04909"/>
    </source>
</evidence>
<feature type="domain" description="Amidohydrolase-related" evidence="1">
    <location>
        <begin position="60"/>
        <end position="276"/>
    </location>
</feature>
<protein>
    <recommendedName>
        <fullName evidence="1">Amidohydrolase-related domain-containing protein</fullName>
    </recommendedName>
</protein>
<dbReference type="GO" id="GO:0016787">
    <property type="term" value="F:hydrolase activity"/>
    <property type="evidence" value="ECO:0007669"/>
    <property type="project" value="InterPro"/>
</dbReference>
<evidence type="ECO:0000313" key="2">
    <source>
        <dbReference type="EMBL" id="SUZ72304.1"/>
    </source>
</evidence>
<dbReference type="Gene3D" id="3.20.20.140">
    <property type="entry name" value="Metal-dependent hydrolases"/>
    <property type="match status" value="1"/>
</dbReference>
<accession>A0A381Q094</accession>
<name>A0A381Q094_9ZZZZ</name>
<gene>
    <name evidence="2" type="ORF">METZ01_LOCUS25158</name>
</gene>
<dbReference type="AlphaFoldDB" id="A0A381Q094"/>
<dbReference type="EMBL" id="UINC01001149">
    <property type="protein sequence ID" value="SUZ72304.1"/>
    <property type="molecule type" value="Genomic_DNA"/>
</dbReference>
<sequence>MASRTLTIDSQVHSYERNTPARPWHDVLVGPDEVTGDEMVAAMDAVGVDGALLISPYRMYHYDASYALEVYAKHPGRFGVIKPLDPKSETIADDFAEWAGTPGVVGARIMIAGQVFEADDRGLNEILAGGAKAGIPVNVMCSDNLPLMAELARRNPHTQIVIDHVGLAQPFVPPAPPEPFADLANVLSLAELDNVAIKISGACTLSHQPFPYADIWESLGKIFSAFGFGRCLWGTDWTRAVELLDYEQGVESFRVTDQISDSERSELMGGSLAKIYNWSPTKDG</sequence>
<dbReference type="Pfam" id="PF04909">
    <property type="entry name" value="Amidohydro_2"/>
    <property type="match status" value="1"/>
</dbReference>
<dbReference type="InterPro" id="IPR006680">
    <property type="entry name" value="Amidohydro-rel"/>
</dbReference>
<dbReference type="InterPro" id="IPR052358">
    <property type="entry name" value="Aro_Compnd_Degr_Hydrolases"/>
</dbReference>
<dbReference type="PANTHER" id="PTHR35563:SF2">
    <property type="entry name" value="BARREL METAL-DEPENDENT HYDROLASE, PUTATIVE (AFU_ORTHOLOGUE AFUA_1G16240)-RELATED"/>
    <property type="match status" value="1"/>
</dbReference>
<organism evidence="2">
    <name type="scientific">marine metagenome</name>
    <dbReference type="NCBI Taxonomy" id="408172"/>
    <lineage>
        <taxon>unclassified sequences</taxon>
        <taxon>metagenomes</taxon>
        <taxon>ecological metagenomes</taxon>
    </lineage>
</organism>
<reference evidence="2" key="1">
    <citation type="submission" date="2018-05" db="EMBL/GenBank/DDBJ databases">
        <authorList>
            <person name="Lanie J.A."/>
            <person name="Ng W.-L."/>
            <person name="Kazmierczak K.M."/>
            <person name="Andrzejewski T.M."/>
            <person name="Davidsen T.M."/>
            <person name="Wayne K.J."/>
            <person name="Tettelin H."/>
            <person name="Glass J.I."/>
            <person name="Rusch D."/>
            <person name="Podicherti R."/>
            <person name="Tsui H.-C.T."/>
            <person name="Winkler M.E."/>
        </authorList>
    </citation>
    <scope>NUCLEOTIDE SEQUENCE</scope>
</reference>
<proteinExistence type="predicted"/>
<dbReference type="SUPFAM" id="SSF51556">
    <property type="entry name" value="Metallo-dependent hydrolases"/>
    <property type="match status" value="1"/>
</dbReference>
<dbReference type="PANTHER" id="PTHR35563">
    <property type="entry name" value="BARREL METAL-DEPENDENT HYDROLASE, PUTATIVE (AFU_ORTHOLOGUE AFUA_1G16240)-RELATED"/>
    <property type="match status" value="1"/>
</dbReference>
<dbReference type="InterPro" id="IPR032466">
    <property type="entry name" value="Metal_Hydrolase"/>
</dbReference>